<dbReference type="Proteomes" id="UP000095094">
    <property type="component" value="Unassembled WGS sequence"/>
</dbReference>
<keyword evidence="1" id="KW-0472">Membrane</keyword>
<gene>
    <name evidence="2" type="ORF">BCR25_09645</name>
</gene>
<name>A0A1E5GAP9_9ENTE</name>
<proteinExistence type="predicted"/>
<keyword evidence="3" id="KW-1185">Reference proteome</keyword>
<keyword evidence="1" id="KW-1133">Transmembrane helix</keyword>
<evidence type="ECO:0000313" key="2">
    <source>
        <dbReference type="EMBL" id="OEG09763.1"/>
    </source>
</evidence>
<accession>A0A1E5GAP9</accession>
<dbReference type="AlphaFoldDB" id="A0A1E5GAP9"/>
<evidence type="ECO:0000256" key="1">
    <source>
        <dbReference type="SAM" id="Phobius"/>
    </source>
</evidence>
<dbReference type="RefSeq" id="WP_069664516.1">
    <property type="nucleotide sequence ID" value="NZ_JBHUJJ010000001.1"/>
</dbReference>
<evidence type="ECO:0000313" key="3">
    <source>
        <dbReference type="Proteomes" id="UP000095094"/>
    </source>
</evidence>
<organism evidence="2 3">
    <name type="scientific">Enterococcus termitis</name>
    <dbReference type="NCBI Taxonomy" id="332950"/>
    <lineage>
        <taxon>Bacteria</taxon>
        <taxon>Bacillati</taxon>
        <taxon>Bacillota</taxon>
        <taxon>Bacilli</taxon>
        <taxon>Lactobacillales</taxon>
        <taxon>Enterococcaceae</taxon>
        <taxon>Enterococcus</taxon>
    </lineage>
</organism>
<dbReference type="OrthoDB" id="2235960at2"/>
<reference evidence="3" key="1">
    <citation type="submission" date="2016-09" db="EMBL/GenBank/DDBJ databases">
        <authorList>
            <person name="Gulvik C.A."/>
        </authorList>
    </citation>
    <scope>NUCLEOTIDE SEQUENCE [LARGE SCALE GENOMIC DNA]</scope>
    <source>
        <strain evidence="3">LMG 8895</strain>
    </source>
</reference>
<keyword evidence="1" id="KW-0812">Transmembrane</keyword>
<comment type="caution">
    <text evidence="2">The sequence shown here is derived from an EMBL/GenBank/DDBJ whole genome shotgun (WGS) entry which is preliminary data.</text>
</comment>
<sequence>MNKKRAVKLGIITGIIVLLGIISVLGVQKMTEPTEKEKQIAFLKDHEDEMIEYIKSQSPKVKSIQFNWNSVKTEKIGNGTPMGAGELLILEGGFNDIKDSNFTLSFGMDDDNLPKLGTIGLLNSLYVGGRIYE</sequence>
<feature type="transmembrane region" description="Helical" evidence="1">
    <location>
        <begin position="6"/>
        <end position="27"/>
    </location>
</feature>
<dbReference type="EMBL" id="MIJY01000044">
    <property type="protein sequence ID" value="OEG09763.1"/>
    <property type="molecule type" value="Genomic_DNA"/>
</dbReference>
<protein>
    <submittedName>
        <fullName evidence="2">Uncharacterized protein</fullName>
    </submittedName>
</protein>